<keyword evidence="1" id="KW-0175">Coiled coil</keyword>
<dbReference type="EMBL" id="JAZDWU010000004">
    <property type="protein sequence ID" value="KAL0004276.1"/>
    <property type="molecule type" value="Genomic_DNA"/>
</dbReference>
<dbReference type="Proteomes" id="UP001459277">
    <property type="component" value="Unassembled WGS sequence"/>
</dbReference>
<proteinExistence type="predicted"/>
<gene>
    <name evidence="2" type="ORF">SO802_011837</name>
</gene>
<evidence type="ECO:0000313" key="3">
    <source>
        <dbReference type="Proteomes" id="UP001459277"/>
    </source>
</evidence>
<evidence type="ECO:0000256" key="1">
    <source>
        <dbReference type="SAM" id="Coils"/>
    </source>
</evidence>
<organism evidence="2 3">
    <name type="scientific">Lithocarpus litseifolius</name>
    <dbReference type="NCBI Taxonomy" id="425828"/>
    <lineage>
        <taxon>Eukaryota</taxon>
        <taxon>Viridiplantae</taxon>
        <taxon>Streptophyta</taxon>
        <taxon>Embryophyta</taxon>
        <taxon>Tracheophyta</taxon>
        <taxon>Spermatophyta</taxon>
        <taxon>Magnoliopsida</taxon>
        <taxon>eudicotyledons</taxon>
        <taxon>Gunneridae</taxon>
        <taxon>Pentapetalae</taxon>
        <taxon>rosids</taxon>
        <taxon>fabids</taxon>
        <taxon>Fagales</taxon>
        <taxon>Fagaceae</taxon>
        <taxon>Lithocarpus</taxon>
    </lineage>
</organism>
<evidence type="ECO:0000313" key="2">
    <source>
        <dbReference type="EMBL" id="KAL0004276.1"/>
    </source>
</evidence>
<protein>
    <submittedName>
        <fullName evidence="2">Uncharacterized protein</fullName>
    </submittedName>
</protein>
<dbReference type="AlphaFoldDB" id="A0AAW2D4Z9"/>
<accession>A0AAW2D4Z9</accession>
<name>A0AAW2D4Z9_9ROSI</name>
<sequence length="155" mass="17399">MVLNHEGSPIEEGDTPINIVGALVYIRAFMVDRKSLPATNRVRPWREGHGVYVAECVGYQCAAVVKGRYLATKAKLEELTKDNVDLLKKISSMMNKLSKAQKLCSKAKENTKAITERKKALEKELHEVKKTLEDKTMELGAFVAADNEKIQVAYY</sequence>
<dbReference type="SUPFAM" id="SSF90257">
    <property type="entry name" value="Myosin rod fragments"/>
    <property type="match status" value="1"/>
</dbReference>
<reference evidence="2 3" key="1">
    <citation type="submission" date="2024-01" db="EMBL/GenBank/DDBJ databases">
        <title>A telomere-to-telomere, gap-free genome of sweet tea (Lithocarpus litseifolius).</title>
        <authorList>
            <person name="Zhou J."/>
        </authorList>
    </citation>
    <scope>NUCLEOTIDE SEQUENCE [LARGE SCALE GENOMIC DNA]</scope>
    <source>
        <strain evidence="2">Zhou-2022a</strain>
        <tissue evidence="2">Leaf</tissue>
    </source>
</reference>
<feature type="coiled-coil region" evidence="1">
    <location>
        <begin position="76"/>
        <end position="138"/>
    </location>
</feature>
<keyword evidence="3" id="KW-1185">Reference proteome</keyword>
<comment type="caution">
    <text evidence="2">The sequence shown here is derived from an EMBL/GenBank/DDBJ whole genome shotgun (WGS) entry which is preliminary data.</text>
</comment>